<comment type="caution">
    <text evidence="4">The sequence shown here is derived from an EMBL/GenBank/DDBJ whole genome shotgun (WGS) entry which is preliminary data.</text>
</comment>
<evidence type="ECO:0000259" key="3">
    <source>
        <dbReference type="PROSITE" id="PS51186"/>
    </source>
</evidence>
<feature type="domain" description="N-acetyltransferase" evidence="3">
    <location>
        <begin position="4"/>
        <end position="160"/>
    </location>
</feature>
<keyword evidence="5" id="KW-1185">Reference proteome</keyword>
<dbReference type="PROSITE" id="PS51186">
    <property type="entry name" value="GNAT"/>
    <property type="match status" value="1"/>
</dbReference>
<dbReference type="EMBL" id="JZEX01000058">
    <property type="protein sequence ID" value="KKB12788.1"/>
    <property type="molecule type" value="Genomic_DNA"/>
</dbReference>
<organism evidence="4 5">
    <name type="scientific">Devosia geojensis</name>
    <dbReference type="NCBI Taxonomy" id="443610"/>
    <lineage>
        <taxon>Bacteria</taxon>
        <taxon>Pseudomonadati</taxon>
        <taxon>Pseudomonadota</taxon>
        <taxon>Alphaproteobacteria</taxon>
        <taxon>Hyphomicrobiales</taxon>
        <taxon>Devosiaceae</taxon>
        <taxon>Devosia</taxon>
    </lineage>
</organism>
<keyword evidence="1" id="KW-0808">Transferase</keyword>
<evidence type="ECO:0000256" key="1">
    <source>
        <dbReference type="ARBA" id="ARBA00022679"/>
    </source>
</evidence>
<dbReference type="OrthoDB" id="2135706at2"/>
<protein>
    <recommendedName>
        <fullName evidence="3">N-acetyltransferase domain-containing protein</fullName>
    </recommendedName>
</protein>
<dbReference type="Pfam" id="PF00583">
    <property type="entry name" value="Acetyltransf_1"/>
    <property type="match status" value="1"/>
</dbReference>
<reference evidence="4 5" key="1">
    <citation type="submission" date="2015-03" db="EMBL/GenBank/DDBJ databases">
        <authorList>
            <person name="Hassan Y.I."/>
            <person name="Lepp D."/>
            <person name="Li X.-Z."/>
            <person name="Zhou T."/>
        </authorList>
    </citation>
    <scope>NUCLEOTIDE SEQUENCE [LARGE SCALE GENOMIC DNA]</scope>
    <source>
        <strain evidence="4 5">BD-c194</strain>
    </source>
</reference>
<dbReference type="Gene3D" id="3.40.630.30">
    <property type="match status" value="1"/>
</dbReference>
<evidence type="ECO:0000313" key="5">
    <source>
        <dbReference type="Proteomes" id="UP000033632"/>
    </source>
</evidence>
<dbReference type="AlphaFoldDB" id="A0A0F5FVC9"/>
<dbReference type="PATRIC" id="fig|443610.3.peg.3644"/>
<dbReference type="InterPro" id="IPR000182">
    <property type="entry name" value="GNAT_dom"/>
</dbReference>
<evidence type="ECO:0000256" key="2">
    <source>
        <dbReference type="ARBA" id="ARBA00023315"/>
    </source>
</evidence>
<dbReference type="InterPro" id="IPR050832">
    <property type="entry name" value="Bact_Acetyltransf"/>
</dbReference>
<evidence type="ECO:0000313" key="4">
    <source>
        <dbReference type="EMBL" id="KKB12788.1"/>
    </source>
</evidence>
<dbReference type="GO" id="GO:0016747">
    <property type="term" value="F:acyltransferase activity, transferring groups other than amino-acyl groups"/>
    <property type="evidence" value="ECO:0007669"/>
    <property type="project" value="InterPro"/>
</dbReference>
<gene>
    <name evidence="4" type="ORF">VE25_05460</name>
</gene>
<dbReference type="InterPro" id="IPR016181">
    <property type="entry name" value="Acyl_CoA_acyltransferase"/>
</dbReference>
<proteinExistence type="predicted"/>
<accession>A0A0F5FVC9</accession>
<dbReference type="PANTHER" id="PTHR43877">
    <property type="entry name" value="AMINOALKYLPHOSPHONATE N-ACETYLTRANSFERASE-RELATED-RELATED"/>
    <property type="match status" value="1"/>
</dbReference>
<dbReference type="STRING" id="443610.VE25_05460"/>
<keyword evidence="2" id="KW-0012">Acyltransferase</keyword>
<dbReference type="RefSeq" id="WP_046107585.1">
    <property type="nucleotide sequence ID" value="NZ_JZEX01000058.1"/>
</dbReference>
<name>A0A0F5FVC9_9HYPH</name>
<dbReference type="SUPFAM" id="SSF55729">
    <property type="entry name" value="Acyl-CoA N-acyltransferases (Nat)"/>
    <property type="match status" value="1"/>
</dbReference>
<dbReference type="Proteomes" id="UP000033632">
    <property type="component" value="Unassembled WGS sequence"/>
</dbReference>
<sequence length="171" mass="19530">MSAIVIRKAERSDAPILARIGYDAWETGILPLLKERPGMRQTEQRRLAQAVNETLERIIVAEIDGVPVGWCSRARGRAYVPFLFVMPELQSQGIGSILLRRMESMLELEGAERVQLETPADNVRAVRFYERQGYRILALRPDGRAAHEPFMSVHLEKRLEPFDGDIEDEED</sequence>
<dbReference type="CDD" id="cd04301">
    <property type="entry name" value="NAT_SF"/>
    <property type="match status" value="1"/>
</dbReference>